<proteinExistence type="predicted"/>
<protein>
    <submittedName>
        <fullName evidence="2">Uncharacterized protein</fullName>
    </submittedName>
</protein>
<evidence type="ECO:0000313" key="2">
    <source>
        <dbReference type="EMBL" id="SUP77304.1"/>
    </source>
</evidence>
<feature type="transmembrane region" description="Helical" evidence="1">
    <location>
        <begin position="7"/>
        <end position="26"/>
    </location>
</feature>
<evidence type="ECO:0000313" key="3">
    <source>
        <dbReference type="Proteomes" id="UP000254835"/>
    </source>
</evidence>
<feature type="transmembrane region" description="Helical" evidence="1">
    <location>
        <begin position="46"/>
        <end position="68"/>
    </location>
</feature>
<dbReference type="RefSeq" id="WP_115155721.1">
    <property type="nucleotide sequence ID" value="NZ_UHJA01000001.1"/>
</dbReference>
<sequence length="80" mass="8864">MLTILLICIYILVSLGIFHTLTLLWASSGEVVSNAEIVLLALAGFFWPLEVIALLVSLIFAGPLLSLFRFVRRFNNKAIS</sequence>
<keyword evidence="1" id="KW-1133">Transmembrane helix</keyword>
<dbReference type="EMBL" id="UHJA01000001">
    <property type="protein sequence ID" value="SUP77304.1"/>
    <property type="molecule type" value="Genomic_DNA"/>
</dbReference>
<accession>A0A380PUL5</accession>
<evidence type="ECO:0000256" key="1">
    <source>
        <dbReference type="SAM" id="Phobius"/>
    </source>
</evidence>
<reference evidence="2 3" key="1">
    <citation type="submission" date="2018-06" db="EMBL/GenBank/DDBJ databases">
        <authorList>
            <consortium name="Pathogen Informatics"/>
            <person name="Doyle S."/>
        </authorList>
    </citation>
    <scope>NUCLEOTIDE SEQUENCE [LARGE SCALE GENOMIC DNA]</scope>
    <source>
        <strain evidence="2 3">NCTC11470</strain>
    </source>
</reference>
<keyword evidence="1" id="KW-0472">Membrane</keyword>
<name>A0A380PUL5_YERFR</name>
<dbReference type="Proteomes" id="UP000254835">
    <property type="component" value="Unassembled WGS sequence"/>
</dbReference>
<organism evidence="2 3">
    <name type="scientific">Yersinia frederiksenii</name>
    <dbReference type="NCBI Taxonomy" id="29484"/>
    <lineage>
        <taxon>Bacteria</taxon>
        <taxon>Pseudomonadati</taxon>
        <taxon>Pseudomonadota</taxon>
        <taxon>Gammaproteobacteria</taxon>
        <taxon>Enterobacterales</taxon>
        <taxon>Yersiniaceae</taxon>
        <taxon>Yersinia</taxon>
    </lineage>
</organism>
<keyword evidence="1" id="KW-0812">Transmembrane</keyword>
<dbReference type="AlphaFoldDB" id="A0A380PUL5"/>
<gene>
    <name evidence="2" type="ORF">NCTC11470_02370</name>
</gene>